<dbReference type="PANTHER" id="PTHR11358:SF26">
    <property type="entry name" value="GUANIDINO ACID HYDROLASE, MITOCHONDRIAL"/>
    <property type="match status" value="1"/>
</dbReference>
<dbReference type="InterPro" id="IPR023696">
    <property type="entry name" value="Ureohydrolase_dom_sf"/>
</dbReference>
<dbReference type="Gene3D" id="3.40.800.10">
    <property type="entry name" value="Ureohydrolase domain"/>
    <property type="match status" value="1"/>
</dbReference>
<evidence type="ECO:0000256" key="1">
    <source>
        <dbReference type="ARBA" id="ARBA00009227"/>
    </source>
</evidence>
<keyword evidence="2" id="KW-0479">Metal-binding</keyword>
<evidence type="ECO:0000256" key="2">
    <source>
        <dbReference type="ARBA" id="ARBA00022723"/>
    </source>
</evidence>
<dbReference type="InterPro" id="IPR020855">
    <property type="entry name" value="Ureohydrolase_Mn_BS"/>
</dbReference>
<dbReference type="SUPFAM" id="SSF52768">
    <property type="entry name" value="Arginase/deacetylase"/>
    <property type="match status" value="1"/>
</dbReference>
<evidence type="ECO:0000256" key="3">
    <source>
        <dbReference type="ARBA" id="ARBA00022801"/>
    </source>
</evidence>
<organism evidence="5 6">
    <name type="scientific">Paraburkholderia tropica</name>
    <dbReference type="NCBI Taxonomy" id="92647"/>
    <lineage>
        <taxon>Bacteria</taxon>
        <taxon>Pseudomonadati</taxon>
        <taxon>Pseudomonadota</taxon>
        <taxon>Betaproteobacteria</taxon>
        <taxon>Burkholderiales</taxon>
        <taxon>Burkholderiaceae</taxon>
        <taxon>Paraburkholderia</taxon>
    </lineage>
</organism>
<dbReference type="PIRSF" id="PIRSF036979">
    <property type="entry name" value="Arginase"/>
    <property type="match status" value="1"/>
</dbReference>
<dbReference type="InterPro" id="IPR006035">
    <property type="entry name" value="Ureohydrolase"/>
</dbReference>
<reference evidence="5 6" key="1">
    <citation type="submission" date="2016-10" db="EMBL/GenBank/DDBJ databases">
        <authorList>
            <person name="Varghese N."/>
            <person name="Submissions S."/>
        </authorList>
    </citation>
    <scope>NUCLEOTIDE SEQUENCE [LARGE SCALE GENOMIC DNA]</scope>
    <source>
        <strain evidence="5 6">LMG 22274</strain>
    </source>
</reference>
<dbReference type="PROSITE" id="PS51409">
    <property type="entry name" value="ARGINASE_2"/>
    <property type="match status" value="1"/>
</dbReference>
<dbReference type="GO" id="GO:0008783">
    <property type="term" value="F:agmatinase activity"/>
    <property type="evidence" value="ECO:0007669"/>
    <property type="project" value="TreeGrafter"/>
</dbReference>
<evidence type="ECO:0000256" key="4">
    <source>
        <dbReference type="RuleBase" id="RU003684"/>
    </source>
</evidence>
<evidence type="ECO:0000313" key="6">
    <source>
        <dbReference type="Proteomes" id="UP000183529"/>
    </source>
</evidence>
<dbReference type="PRINTS" id="PR00116">
    <property type="entry name" value="ARGINASE"/>
</dbReference>
<proteinExistence type="inferred from homology"/>
<sequence length="295" mass="32099">MSSQRFKQCDLWGVPFDGESSLGYPGSRYAPERVRNAARWINMRIQDGKVYCLETDDFFEVGENLLVDRGDVAVSNDTLATFAATEAAVRESLGNGRMPIVIGGDDSLLYPVAKGVHDALPGKIAIVHFDAHLDLMDSSEAQGRYSQSSGMRRALELDRIDARQCIQVCERHFNFPASGRFKHDNDLVHLSAREVLKLGAAATVERILARTQGADHIFLSFDIDAIDPAYAPGAGAHEPGGISSAEALEMVEMLAPHCVAMAITEVNPTTDVGDMTSTLAAYLAFSFAVYGSQRR</sequence>
<dbReference type="Pfam" id="PF00491">
    <property type="entry name" value="Arginase"/>
    <property type="match status" value="1"/>
</dbReference>
<dbReference type="EMBL" id="FNZM01000007">
    <property type="protein sequence ID" value="SEJ66833.1"/>
    <property type="molecule type" value="Genomic_DNA"/>
</dbReference>
<dbReference type="RefSeq" id="WP_074983493.1">
    <property type="nucleotide sequence ID" value="NZ_CADFGN010000008.1"/>
</dbReference>
<comment type="similarity">
    <text evidence="1">Belongs to the arginase family. Agmatinase subfamily.</text>
</comment>
<comment type="caution">
    <text evidence="5">The sequence shown here is derived from an EMBL/GenBank/DDBJ whole genome shotgun (WGS) entry which is preliminary data.</text>
</comment>
<dbReference type="AlphaFoldDB" id="A0AAQ1GFG0"/>
<accession>A0AAQ1GFG0</accession>
<name>A0AAQ1GFG0_9BURK</name>
<gene>
    <name evidence="5" type="ORF">SAMN05216550_10776</name>
</gene>
<dbReference type="GO" id="GO:0046872">
    <property type="term" value="F:metal ion binding"/>
    <property type="evidence" value="ECO:0007669"/>
    <property type="project" value="UniProtKB-KW"/>
</dbReference>
<dbReference type="Proteomes" id="UP000183529">
    <property type="component" value="Unassembled WGS sequence"/>
</dbReference>
<evidence type="ECO:0000313" key="5">
    <source>
        <dbReference type="EMBL" id="SEJ66833.1"/>
    </source>
</evidence>
<dbReference type="PANTHER" id="PTHR11358">
    <property type="entry name" value="ARGINASE/AGMATINASE"/>
    <property type="match status" value="1"/>
</dbReference>
<dbReference type="GO" id="GO:0033389">
    <property type="term" value="P:putrescine biosynthetic process from arginine, via agmatine"/>
    <property type="evidence" value="ECO:0007669"/>
    <property type="project" value="TreeGrafter"/>
</dbReference>
<keyword evidence="3 4" id="KW-0378">Hydrolase</keyword>
<dbReference type="PROSITE" id="PS01053">
    <property type="entry name" value="ARGINASE_1"/>
    <property type="match status" value="1"/>
</dbReference>
<protein>
    <submittedName>
        <fullName evidence="5">Formiminoglutamase/agmatinase</fullName>
    </submittedName>
</protein>
<dbReference type="GeneID" id="61306761"/>